<proteinExistence type="predicted"/>
<reference evidence="1 2" key="1">
    <citation type="journal article" date="2015" name="Sci. Rep.">
        <title>Unraveling adaptation of Pontibacter korlensis to radiation and infertility in desert through complete genome and comparative transcriptomic analysis.</title>
        <authorList>
            <person name="Dai J."/>
            <person name="Dai W."/>
            <person name="Qiu C."/>
            <person name="Yang Z."/>
            <person name="Zhang Y."/>
            <person name="Zhou M."/>
            <person name="Zhang L."/>
            <person name="Fang C."/>
            <person name="Gao Q."/>
            <person name="Yang Q."/>
            <person name="Li X."/>
            <person name="Wang Z."/>
            <person name="Wang Z."/>
            <person name="Jia Z."/>
            <person name="Chen X."/>
        </authorList>
    </citation>
    <scope>NUCLEOTIDE SEQUENCE [LARGE SCALE GENOMIC DNA]</scope>
    <source>
        <strain evidence="1 2">X14-1T</strain>
    </source>
</reference>
<name>A0A0E3UYG8_9BACT</name>
<dbReference type="OrthoDB" id="118271at2"/>
<dbReference type="RefSeq" id="WP_046312317.1">
    <property type="nucleotide sequence ID" value="NZ_CBCSCY010000006.1"/>
</dbReference>
<dbReference type="EMBL" id="CP009621">
    <property type="protein sequence ID" value="AKD04461.1"/>
    <property type="molecule type" value="Genomic_DNA"/>
</dbReference>
<dbReference type="PATRIC" id="fig|400092.3.peg.3705"/>
<keyword evidence="2" id="KW-1185">Reference proteome</keyword>
<dbReference type="InterPro" id="IPR027612">
    <property type="entry name" value="Put_MTase_LIC12133"/>
</dbReference>
<gene>
    <name evidence="1" type="ORF">PKOR_16895</name>
</gene>
<dbReference type="KEGG" id="pko:PKOR_16895"/>
<dbReference type="STRING" id="400092.PKOR_16895"/>
<accession>A0A0E3UYG8</accession>
<sequence>MNKLKVLIPPILLDLKQKLFPPKYGWFGDYNSWQEAKNNCTGYDDVEIVSKVKEAVLKVKNGEAVFERDSVIFDTIEYSWPTLAALNWIAAQNSGSLSIVDFGGSLGSSYYQNRKFLDKLNKVEWNIIEQQHFVSIGKEEFQDHELKFYEDIETCYSKTSPQGVLFSSVLQYLERPYEILAEFFKRQIEYIIVDLTGFTSGNQPSKITVQRVNPNIYNASYPSWIFNKEEFLSIFSTSSYELIESFKSDITLTYKGEVLNYEGFIFRRKTAQ</sequence>
<organism evidence="1 2">
    <name type="scientific">Pontibacter korlensis</name>
    <dbReference type="NCBI Taxonomy" id="400092"/>
    <lineage>
        <taxon>Bacteria</taxon>
        <taxon>Pseudomonadati</taxon>
        <taxon>Bacteroidota</taxon>
        <taxon>Cytophagia</taxon>
        <taxon>Cytophagales</taxon>
        <taxon>Hymenobacteraceae</taxon>
        <taxon>Pontibacter</taxon>
    </lineage>
</organism>
<evidence type="ECO:0008006" key="3">
    <source>
        <dbReference type="Google" id="ProtNLM"/>
    </source>
</evidence>
<protein>
    <recommendedName>
        <fullName evidence="3">Methyltransferase, TIGR04325 family</fullName>
    </recommendedName>
</protein>
<evidence type="ECO:0000313" key="1">
    <source>
        <dbReference type="EMBL" id="AKD04461.1"/>
    </source>
</evidence>
<dbReference type="AlphaFoldDB" id="A0A0E3UYG8"/>
<evidence type="ECO:0000313" key="2">
    <source>
        <dbReference type="Proteomes" id="UP000033109"/>
    </source>
</evidence>
<dbReference type="Proteomes" id="UP000033109">
    <property type="component" value="Chromosome"/>
</dbReference>
<dbReference type="HOGENOM" id="CLU_079624_0_0_10"/>
<dbReference type="NCBIfam" id="TIGR04325">
    <property type="entry name" value="MTase_LIC12133"/>
    <property type="match status" value="1"/>
</dbReference>